<proteinExistence type="inferred from homology"/>
<dbReference type="GO" id="GO:0003735">
    <property type="term" value="F:structural constituent of ribosome"/>
    <property type="evidence" value="ECO:0007669"/>
    <property type="project" value="InterPro"/>
</dbReference>
<accession>A0A067QI99</accession>
<sequence>MFSSTLISRLSSSALLLPTQRLFSTSSVSQFPKLKSHSGAKKRWRSIANGAFKRAQACHSHMNVHKSPARKNRLGNTAYSSPTQTSRLNKMLPYGSP</sequence>
<dbReference type="Proteomes" id="UP000027265">
    <property type="component" value="Unassembled WGS sequence"/>
</dbReference>
<gene>
    <name evidence="6" type="ORF">JAAARDRAFT_170628</name>
</gene>
<dbReference type="InterPro" id="IPR001706">
    <property type="entry name" value="Ribosomal_bL35"/>
</dbReference>
<dbReference type="STRING" id="933084.A0A067QI99"/>
<dbReference type="PANTHER" id="PTHR33343:SF1">
    <property type="entry name" value="LARGE RIBOSOMAL SUBUNIT PROTEIN BL35M"/>
    <property type="match status" value="1"/>
</dbReference>
<feature type="compositionally biased region" description="Basic residues" evidence="5">
    <location>
        <begin position="63"/>
        <end position="73"/>
    </location>
</feature>
<dbReference type="Pfam" id="PF01632">
    <property type="entry name" value="Ribosomal_L35p"/>
    <property type="match status" value="1"/>
</dbReference>
<keyword evidence="7" id="KW-1185">Reference proteome</keyword>
<dbReference type="InterPro" id="IPR021137">
    <property type="entry name" value="Ribosomal_bL35-like"/>
</dbReference>
<feature type="region of interest" description="Disordered" evidence="5">
    <location>
        <begin position="63"/>
        <end position="97"/>
    </location>
</feature>
<keyword evidence="3 4" id="KW-0687">Ribonucleoprotein</keyword>
<dbReference type="OrthoDB" id="162638at2759"/>
<dbReference type="NCBIfam" id="TIGR00001">
    <property type="entry name" value="rpmI_bact"/>
    <property type="match status" value="1"/>
</dbReference>
<dbReference type="GO" id="GO:0015934">
    <property type="term" value="C:large ribosomal subunit"/>
    <property type="evidence" value="ECO:0007669"/>
    <property type="project" value="TreeGrafter"/>
</dbReference>
<dbReference type="HAMAP" id="MF_00514">
    <property type="entry name" value="Ribosomal_bL35"/>
    <property type="match status" value="1"/>
</dbReference>
<dbReference type="PRINTS" id="PR00064">
    <property type="entry name" value="RIBOSOMALL35"/>
</dbReference>
<dbReference type="SUPFAM" id="SSF143034">
    <property type="entry name" value="L35p-like"/>
    <property type="match status" value="1"/>
</dbReference>
<evidence type="ECO:0000256" key="4">
    <source>
        <dbReference type="RuleBase" id="RU000568"/>
    </source>
</evidence>
<evidence type="ECO:0000313" key="6">
    <source>
        <dbReference type="EMBL" id="KDQ62326.1"/>
    </source>
</evidence>
<keyword evidence="2 4" id="KW-0689">Ribosomal protein</keyword>
<feature type="compositionally biased region" description="Polar residues" evidence="5">
    <location>
        <begin position="74"/>
        <end position="88"/>
    </location>
</feature>
<reference evidence="7" key="1">
    <citation type="journal article" date="2014" name="Proc. Natl. Acad. Sci. U.S.A.">
        <title>Extensive sampling of basidiomycete genomes demonstrates inadequacy of the white-rot/brown-rot paradigm for wood decay fungi.</title>
        <authorList>
            <person name="Riley R."/>
            <person name="Salamov A.A."/>
            <person name="Brown D.W."/>
            <person name="Nagy L.G."/>
            <person name="Floudas D."/>
            <person name="Held B.W."/>
            <person name="Levasseur A."/>
            <person name="Lombard V."/>
            <person name="Morin E."/>
            <person name="Otillar R."/>
            <person name="Lindquist E.A."/>
            <person name="Sun H."/>
            <person name="LaButti K.M."/>
            <person name="Schmutz J."/>
            <person name="Jabbour D."/>
            <person name="Luo H."/>
            <person name="Baker S.E."/>
            <person name="Pisabarro A.G."/>
            <person name="Walton J.D."/>
            <person name="Blanchette R.A."/>
            <person name="Henrissat B."/>
            <person name="Martin F."/>
            <person name="Cullen D."/>
            <person name="Hibbett D.S."/>
            <person name="Grigoriev I.V."/>
        </authorList>
    </citation>
    <scope>NUCLEOTIDE SEQUENCE [LARGE SCALE GENOMIC DNA]</scope>
    <source>
        <strain evidence="7">MUCL 33604</strain>
    </source>
</reference>
<protein>
    <recommendedName>
        <fullName evidence="4">50S ribosomal protein L35</fullName>
    </recommendedName>
</protein>
<name>A0A067QI99_9AGAM</name>
<dbReference type="AlphaFoldDB" id="A0A067QI99"/>
<organism evidence="6 7">
    <name type="scientific">Jaapia argillacea MUCL 33604</name>
    <dbReference type="NCBI Taxonomy" id="933084"/>
    <lineage>
        <taxon>Eukaryota</taxon>
        <taxon>Fungi</taxon>
        <taxon>Dikarya</taxon>
        <taxon>Basidiomycota</taxon>
        <taxon>Agaricomycotina</taxon>
        <taxon>Agaricomycetes</taxon>
        <taxon>Agaricomycetidae</taxon>
        <taxon>Jaapiales</taxon>
        <taxon>Jaapiaceae</taxon>
        <taxon>Jaapia</taxon>
    </lineage>
</organism>
<dbReference type="EMBL" id="KL197711">
    <property type="protein sequence ID" value="KDQ62326.1"/>
    <property type="molecule type" value="Genomic_DNA"/>
</dbReference>
<dbReference type="InterPro" id="IPR037229">
    <property type="entry name" value="Ribosomal_bL35_sf"/>
</dbReference>
<evidence type="ECO:0000256" key="2">
    <source>
        <dbReference type="ARBA" id="ARBA00022980"/>
    </source>
</evidence>
<evidence type="ECO:0000313" key="7">
    <source>
        <dbReference type="Proteomes" id="UP000027265"/>
    </source>
</evidence>
<comment type="similarity">
    <text evidence="1 4">Belongs to the bacterial ribosomal protein bL35 family.</text>
</comment>
<dbReference type="PANTHER" id="PTHR33343">
    <property type="entry name" value="54S RIBOSOMAL PROTEIN BL35M"/>
    <property type="match status" value="1"/>
</dbReference>
<evidence type="ECO:0000256" key="1">
    <source>
        <dbReference type="ARBA" id="ARBA00006598"/>
    </source>
</evidence>
<dbReference type="HOGENOM" id="CLU_169643_0_0_1"/>
<dbReference type="InParanoid" id="A0A067QI99"/>
<dbReference type="GO" id="GO:0006412">
    <property type="term" value="P:translation"/>
    <property type="evidence" value="ECO:0007669"/>
    <property type="project" value="InterPro"/>
</dbReference>
<evidence type="ECO:0000256" key="3">
    <source>
        <dbReference type="ARBA" id="ARBA00023274"/>
    </source>
</evidence>
<dbReference type="FunFam" id="4.10.410.60:FF:000001">
    <property type="entry name" value="50S ribosomal protein L35"/>
    <property type="match status" value="1"/>
</dbReference>
<dbReference type="Gene3D" id="4.10.410.60">
    <property type="match status" value="1"/>
</dbReference>
<evidence type="ECO:0000256" key="5">
    <source>
        <dbReference type="SAM" id="MobiDB-lite"/>
    </source>
</evidence>